<gene>
    <name evidence="1" type="ORF">GWI33_022257</name>
</gene>
<reference evidence="1" key="1">
    <citation type="submission" date="2020-08" db="EMBL/GenBank/DDBJ databases">
        <title>Genome sequencing and assembly of the red palm weevil Rhynchophorus ferrugineus.</title>
        <authorList>
            <person name="Dias G.B."/>
            <person name="Bergman C.M."/>
            <person name="Manee M."/>
        </authorList>
    </citation>
    <scope>NUCLEOTIDE SEQUENCE</scope>
    <source>
        <strain evidence="1">AA-2017</strain>
        <tissue evidence="1">Whole larva</tissue>
    </source>
</reference>
<sequence length="72" mass="8140">MKRFLPDISVALGNLSVWNVGHDFGYLHKGQERKYSLHKRGDRHSNLYLSVPVKDCLHGTLMPCSSAQSKKS</sequence>
<name>A0A834MHP2_RHYFE</name>
<dbReference type="EMBL" id="JAACXV010000079">
    <property type="protein sequence ID" value="KAF7284261.1"/>
    <property type="molecule type" value="Genomic_DNA"/>
</dbReference>
<proteinExistence type="predicted"/>
<protein>
    <submittedName>
        <fullName evidence="1">Uncharacterized protein</fullName>
    </submittedName>
</protein>
<evidence type="ECO:0000313" key="2">
    <source>
        <dbReference type="Proteomes" id="UP000625711"/>
    </source>
</evidence>
<dbReference type="AlphaFoldDB" id="A0A834MHP2"/>
<keyword evidence="2" id="KW-1185">Reference proteome</keyword>
<accession>A0A834MHP2</accession>
<comment type="caution">
    <text evidence="1">The sequence shown here is derived from an EMBL/GenBank/DDBJ whole genome shotgun (WGS) entry which is preliminary data.</text>
</comment>
<dbReference type="Proteomes" id="UP000625711">
    <property type="component" value="Unassembled WGS sequence"/>
</dbReference>
<evidence type="ECO:0000313" key="1">
    <source>
        <dbReference type="EMBL" id="KAF7284261.1"/>
    </source>
</evidence>
<organism evidence="1 2">
    <name type="scientific">Rhynchophorus ferrugineus</name>
    <name type="common">Red palm weevil</name>
    <name type="synonym">Curculio ferrugineus</name>
    <dbReference type="NCBI Taxonomy" id="354439"/>
    <lineage>
        <taxon>Eukaryota</taxon>
        <taxon>Metazoa</taxon>
        <taxon>Ecdysozoa</taxon>
        <taxon>Arthropoda</taxon>
        <taxon>Hexapoda</taxon>
        <taxon>Insecta</taxon>
        <taxon>Pterygota</taxon>
        <taxon>Neoptera</taxon>
        <taxon>Endopterygota</taxon>
        <taxon>Coleoptera</taxon>
        <taxon>Polyphaga</taxon>
        <taxon>Cucujiformia</taxon>
        <taxon>Curculionidae</taxon>
        <taxon>Dryophthorinae</taxon>
        <taxon>Rhynchophorus</taxon>
    </lineage>
</organism>